<dbReference type="InterPro" id="IPR043636">
    <property type="entry name" value="L1_RRM_dom"/>
</dbReference>
<dbReference type="Pfam" id="PF02994">
    <property type="entry name" value="Transposase_22"/>
    <property type="match status" value="1"/>
</dbReference>
<dbReference type="Proteomes" id="UP001558613">
    <property type="component" value="Unassembled WGS sequence"/>
</dbReference>
<evidence type="ECO:0000256" key="1">
    <source>
        <dbReference type="SAM" id="Coils"/>
    </source>
</evidence>
<organism evidence="4 5">
    <name type="scientific">Cirrhinus molitorella</name>
    <name type="common">mud carp</name>
    <dbReference type="NCBI Taxonomy" id="172907"/>
    <lineage>
        <taxon>Eukaryota</taxon>
        <taxon>Metazoa</taxon>
        <taxon>Chordata</taxon>
        <taxon>Craniata</taxon>
        <taxon>Vertebrata</taxon>
        <taxon>Euteleostomi</taxon>
        <taxon>Actinopterygii</taxon>
        <taxon>Neopterygii</taxon>
        <taxon>Teleostei</taxon>
        <taxon>Ostariophysi</taxon>
        <taxon>Cypriniformes</taxon>
        <taxon>Cyprinidae</taxon>
        <taxon>Labeoninae</taxon>
        <taxon>Labeonini</taxon>
        <taxon>Cirrhinus</taxon>
    </lineage>
</organism>
<gene>
    <name evidence="4" type="ORF">QQF64_020099</name>
</gene>
<proteinExistence type="predicted"/>
<sequence length="322" mass="36529">MSESKSAKNKPPQDETTTKKKCKDGPNEDSPNTAILMALQEQEERFAKKVKLAVREVMEEVLSGEIQTLKNMIESSNSAVNELRQDITRQTELGKSLQGRMDSMNANMRAVKQEVNTHQQEITDLHDKLVEMEDRSRRCNVRLVGLPESAEGENAVQFLQEHLPKWIPSLQGDGKIEIQRAHRIYGSREKTNRPRTLIFRLLRYQDRERILNGARASRSEIIHGASKLLFFPDFSNETALKRRSFDSVRRQFSDRALRPFLIYPAILKVKVNGALHHFKNAEDAGKFLLALNHPPLGTPSTSSLPSVFADQENPSIVTSDSS</sequence>
<keyword evidence="5" id="KW-1185">Reference proteome</keyword>
<comment type="caution">
    <text evidence="4">The sequence shown here is derived from an EMBL/GenBank/DDBJ whole genome shotgun (WGS) entry which is preliminary data.</text>
</comment>
<feature type="coiled-coil region" evidence="1">
    <location>
        <begin position="66"/>
        <end position="135"/>
    </location>
</feature>
<feature type="domain" description="L1 transposable element RRM" evidence="3">
    <location>
        <begin position="138"/>
        <end position="217"/>
    </location>
</feature>
<name>A0ABR3LLH5_9TELE</name>
<feature type="region of interest" description="Disordered" evidence="2">
    <location>
        <begin position="1"/>
        <end position="31"/>
    </location>
</feature>
<feature type="compositionally biased region" description="Polar residues" evidence="2">
    <location>
        <begin position="312"/>
        <end position="322"/>
    </location>
</feature>
<dbReference type="InterPro" id="IPR004244">
    <property type="entry name" value="Transposase_22"/>
</dbReference>
<feature type="compositionally biased region" description="Basic and acidic residues" evidence="2">
    <location>
        <begin position="11"/>
        <end position="26"/>
    </location>
</feature>
<dbReference type="EMBL" id="JAYMGO010000022">
    <property type="protein sequence ID" value="KAL1252303.1"/>
    <property type="molecule type" value="Genomic_DNA"/>
</dbReference>
<evidence type="ECO:0000259" key="3">
    <source>
        <dbReference type="Pfam" id="PF02994"/>
    </source>
</evidence>
<evidence type="ECO:0000313" key="4">
    <source>
        <dbReference type="EMBL" id="KAL1252303.1"/>
    </source>
</evidence>
<protein>
    <recommendedName>
        <fullName evidence="3">L1 transposable element RRM domain-containing protein</fullName>
    </recommendedName>
</protein>
<keyword evidence="1" id="KW-0175">Coiled coil</keyword>
<evidence type="ECO:0000256" key="2">
    <source>
        <dbReference type="SAM" id="MobiDB-lite"/>
    </source>
</evidence>
<reference evidence="4 5" key="1">
    <citation type="submission" date="2023-09" db="EMBL/GenBank/DDBJ databases">
        <authorList>
            <person name="Wang M."/>
        </authorList>
    </citation>
    <scope>NUCLEOTIDE SEQUENCE [LARGE SCALE GENOMIC DNA]</scope>
    <source>
        <strain evidence="4">GT-2023</strain>
        <tissue evidence="4">Liver</tissue>
    </source>
</reference>
<dbReference type="PANTHER" id="PTHR11505">
    <property type="entry name" value="L1 TRANSPOSABLE ELEMENT-RELATED"/>
    <property type="match status" value="1"/>
</dbReference>
<feature type="region of interest" description="Disordered" evidence="2">
    <location>
        <begin position="299"/>
        <end position="322"/>
    </location>
</feature>
<evidence type="ECO:0000313" key="5">
    <source>
        <dbReference type="Proteomes" id="UP001558613"/>
    </source>
</evidence>
<dbReference type="Gene3D" id="3.30.70.1820">
    <property type="entry name" value="L1 transposable element, RRM domain"/>
    <property type="match status" value="1"/>
</dbReference>
<accession>A0ABR3LLH5</accession>